<feature type="domain" description="UDENN" evidence="2">
    <location>
        <begin position="57"/>
        <end position="490"/>
    </location>
</feature>
<evidence type="ECO:0000256" key="1">
    <source>
        <dbReference type="ARBA" id="ARBA00022658"/>
    </source>
</evidence>
<dbReference type="Pfam" id="PF03455">
    <property type="entry name" value="dDENN"/>
    <property type="match status" value="1"/>
</dbReference>
<dbReference type="InterPro" id="IPR037516">
    <property type="entry name" value="Tripartite_DENN"/>
</dbReference>
<reference evidence="3" key="1">
    <citation type="submission" date="2025-08" db="UniProtKB">
        <authorList>
            <consortium name="Ensembl"/>
        </authorList>
    </citation>
    <scope>IDENTIFICATION</scope>
</reference>
<dbReference type="Proteomes" id="UP000694388">
    <property type="component" value="Unplaced"/>
</dbReference>
<dbReference type="GO" id="GO:0005085">
    <property type="term" value="F:guanyl-nucleotide exchange factor activity"/>
    <property type="evidence" value="ECO:0007669"/>
    <property type="project" value="UniProtKB-KW"/>
</dbReference>
<dbReference type="InterPro" id="IPR005113">
    <property type="entry name" value="uDENN_dom"/>
</dbReference>
<proteinExistence type="predicted"/>
<dbReference type="PANTHER" id="PTHR12296:SF21">
    <property type="entry name" value="DENN DOMAIN-CONTAINING PROTEIN 3"/>
    <property type="match status" value="1"/>
</dbReference>
<reference evidence="3" key="2">
    <citation type="submission" date="2025-09" db="UniProtKB">
        <authorList>
            <consortium name="Ensembl"/>
        </authorList>
    </citation>
    <scope>IDENTIFICATION</scope>
</reference>
<dbReference type="InterPro" id="IPR005112">
    <property type="entry name" value="dDENN_dom"/>
</dbReference>
<dbReference type="SMART" id="SM00799">
    <property type="entry name" value="DENN"/>
    <property type="match status" value="1"/>
</dbReference>
<dbReference type="Ensembl" id="ENSEBUT00000024522.1">
    <property type="protein sequence ID" value="ENSEBUP00000023946.1"/>
    <property type="gene ID" value="ENSEBUG00000014759.1"/>
</dbReference>
<accession>A0A8C4X0L3</accession>
<evidence type="ECO:0000259" key="2">
    <source>
        <dbReference type="PROSITE" id="PS50211"/>
    </source>
</evidence>
<dbReference type="PROSITE" id="PS50211">
    <property type="entry name" value="DENN"/>
    <property type="match status" value="1"/>
</dbReference>
<sequence length="590" mass="66934">MVKPLPRGLLDAVLVVGALEEEVQAAALLSDHLPKVLKPVVLDVLVPPFTINEVTSQKSNGTSRQMARRRSFRKPKAEKVFGTTSDAKELTESQDVSVPRELNLAGIPLLCFPEGLCLQVQRPEDSFHSLVFTDVDGNRTYGVVLTFWRPVQANIVQNGSVRRLTRSCDMQFSFPIGICITSKQPYYTALTDCLSSFLAELKSSSRDQIETKLLEFSAKMALIPCPPVGQLYLKFTLKPLEIILPPPFEPDQLPVDLALHIPFLCFSPSQVVQILTCLLTEQQVVLLCSNIALLTPLAEALLALLRPLRWRHAFVPILAGQMLDFIEAPTVFLMGCHVQHRRTVQQVEDLVMVNVDSQAITSAGCDTLINVPNMPCAAKQQFLNSVQALNMQYDLEVIGQGESCTFDGSRQRRRLWQWQMNQAVSDAALQFVITLFRDVSQHLNYEHRVFNSEQFLKDKESLDLPFYTKVLKTDMFITFLKERLSRTTDAFSRIEQSTRSESQRQRHDMWDSPRKLTANDIANKIQPLRKLANLYQADEQVCMAWKKKSIYCLLSQIGLYHRPEAHSHLSCISIRGIPWIFQIHSHDLFI</sequence>
<dbReference type="Gene3D" id="3.40.50.11500">
    <property type="match status" value="1"/>
</dbReference>
<dbReference type="Gene3D" id="3.30.450.200">
    <property type="match status" value="1"/>
</dbReference>
<dbReference type="AlphaFoldDB" id="A0A8C4X0L3"/>
<dbReference type="Pfam" id="PF03456">
    <property type="entry name" value="uDENN"/>
    <property type="match status" value="1"/>
</dbReference>
<dbReference type="Pfam" id="PF02141">
    <property type="entry name" value="DENN"/>
    <property type="match status" value="1"/>
</dbReference>
<dbReference type="GO" id="GO:0032483">
    <property type="term" value="P:regulation of Rab protein signal transduction"/>
    <property type="evidence" value="ECO:0007669"/>
    <property type="project" value="TreeGrafter"/>
</dbReference>
<keyword evidence="4" id="KW-1185">Reference proteome</keyword>
<dbReference type="SMART" id="SM00801">
    <property type="entry name" value="dDENN"/>
    <property type="match status" value="1"/>
</dbReference>
<protein>
    <recommendedName>
        <fullName evidence="2">UDENN domain-containing protein</fullName>
    </recommendedName>
</protein>
<dbReference type="InterPro" id="IPR001194">
    <property type="entry name" value="cDENN_dom"/>
</dbReference>
<evidence type="ECO:0000313" key="4">
    <source>
        <dbReference type="Proteomes" id="UP000694388"/>
    </source>
</evidence>
<dbReference type="PANTHER" id="PTHR12296">
    <property type="entry name" value="DENN DOMAIN-CONTAINING PROTEIN 4"/>
    <property type="match status" value="1"/>
</dbReference>
<dbReference type="GeneTree" id="ENSGT00940000155784"/>
<dbReference type="SMART" id="SM00800">
    <property type="entry name" value="uDENN"/>
    <property type="match status" value="1"/>
</dbReference>
<evidence type="ECO:0000313" key="3">
    <source>
        <dbReference type="Ensembl" id="ENSEBUP00000023946.1"/>
    </source>
</evidence>
<keyword evidence="1" id="KW-0344">Guanine-nucleotide releasing factor</keyword>
<name>A0A8C4X0L3_EPTBU</name>
<organism evidence="3 4">
    <name type="scientific">Eptatretus burgeri</name>
    <name type="common">Inshore hagfish</name>
    <dbReference type="NCBI Taxonomy" id="7764"/>
    <lineage>
        <taxon>Eukaryota</taxon>
        <taxon>Metazoa</taxon>
        <taxon>Chordata</taxon>
        <taxon>Craniata</taxon>
        <taxon>Vertebrata</taxon>
        <taxon>Cyclostomata</taxon>
        <taxon>Myxini</taxon>
        <taxon>Myxiniformes</taxon>
        <taxon>Myxinidae</taxon>
        <taxon>Eptatretinae</taxon>
        <taxon>Eptatretus</taxon>
    </lineage>
</organism>
<dbReference type="InterPro" id="IPR043153">
    <property type="entry name" value="DENN_C"/>
</dbReference>
<dbReference type="GO" id="GO:0031410">
    <property type="term" value="C:cytoplasmic vesicle"/>
    <property type="evidence" value="ECO:0007669"/>
    <property type="project" value="TreeGrafter"/>
</dbReference>
<dbReference type="InterPro" id="IPR051696">
    <property type="entry name" value="DENN_Domain_GEFs"/>
</dbReference>